<feature type="region of interest" description="Disordered" evidence="1">
    <location>
        <begin position="1"/>
        <end position="45"/>
    </location>
</feature>
<feature type="non-terminal residue" evidence="2">
    <location>
        <position position="1"/>
    </location>
</feature>
<dbReference type="AlphaFoldDB" id="A0A699R8G7"/>
<dbReference type="EMBL" id="BKCJ011085564">
    <property type="protein sequence ID" value="GFC82640.1"/>
    <property type="molecule type" value="Genomic_DNA"/>
</dbReference>
<reference evidence="2" key="1">
    <citation type="journal article" date="2019" name="Sci. Rep.">
        <title>Draft genome of Tanacetum cinerariifolium, the natural source of mosquito coil.</title>
        <authorList>
            <person name="Yamashiro T."/>
            <person name="Shiraishi A."/>
            <person name="Satake H."/>
            <person name="Nakayama K."/>
        </authorList>
    </citation>
    <scope>NUCLEOTIDE SEQUENCE</scope>
</reference>
<sequence>EGGRVVEESKKEVNLDLLSDARSRPGPTDSGDSCESKVKPKRGLT</sequence>
<protein>
    <submittedName>
        <fullName evidence="2">Uncharacterized protein</fullName>
    </submittedName>
</protein>
<accession>A0A699R8G7</accession>
<evidence type="ECO:0000256" key="1">
    <source>
        <dbReference type="SAM" id="MobiDB-lite"/>
    </source>
</evidence>
<organism evidence="2">
    <name type="scientific">Tanacetum cinerariifolium</name>
    <name type="common">Dalmatian daisy</name>
    <name type="synonym">Chrysanthemum cinerariifolium</name>
    <dbReference type="NCBI Taxonomy" id="118510"/>
    <lineage>
        <taxon>Eukaryota</taxon>
        <taxon>Viridiplantae</taxon>
        <taxon>Streptophyta</taxon>
        <taxon>Embryophyta</taxon>
        <taxon>Tracheophyta</taxon>
        <taxon>Spermatophyta</taxon>
        <taxon>Magnoliopsida</taxon>
        <taxon>eudicotyledons</taxon>
        <taxon>Gunneridae</taxon>
        <taxon>Pentapetalae</taxon>
        <taxon>asterids</taxon>
        <taxon>campanulids</taxon>
        <taxon>Asterales</taxon>
        <taxon>Asteraceae</taxon>
        <taxon>Asteroideae</taxon>
        <taxon>Anthemideae</taxon>
        <taxon>Anthemidinae</taxon>
        <taxon>Tanacetum</taxon>
    </lineage>
</organism>
<name>A0A699R8G7_TANCI</name>
<evidence type="ECO:0000313" key="2">
    <source>
        <dbReference type="EMBL" id="GFC82640.1"/>
    </source>
</evidence>
<comment type="caution">
    <text evidence="2">The sequence shown here is derived from an EMBL/GenBank/DDBJ whole genome shotgun (WGS) entry which is preliminary data.</text>
</comment>
<proteinExistence type="predicted"/>
<feature type="compositionally biased region" description="Basic and acidic residues" evidence="1">
    <location>
        <begin position="1"/>
        <end position="23"/>
    </location>
</feature>
<gene>
    <name evidence="2" type="ORF">Tci_854610</name>
</gene>